<keyword evidence="3" id="KW-1185">Reference proteome</keyword>
<proteinExistence type="predicted"/>
<evidence type="ECO:0000313" key="3">
    <source>
        <dbReference type="Proteomes" id="UP000805841"/>
    </source>
</evidence>
<evidence type="ECO:0000313" key="2">
    <source>
        <dbReference type="EMBL" id="MBD1599888.1"/>
    </source>
</evidence>
<comment type="caution">
    <text evidence="2">The sequence shown here is derived from an EMBL/GenBank/DDBJ whole genome shotgun (WGS) entry which is preliminary data.</text>
</comment>
<dbReference type="Proteomes" id="UP000805841">
    <property type="component" value="Unassembled WGS sequence"/>
</dbReference>
<accession>A0ABR7Z3A6</accession>
<gene>
    <name evidence="2" type="ORF">HAQ05_14420</name>
</gene>
<feature type="domain" description="N,N-dimethylformamidase beta subunit-like C-terminal" evidence="1">
    <location>
        <begin position="233"/>
        <end position="640"/>
    </location>
</feature>
<dbReference type="RefSeq" id="WP_190421725.1">
    <property type="nucleotide sequence ID" value="NZ_JAAOCA010000017.1"/>
</dbReference>
<dbReference type="EMBL" id="JAAOCA010000017">
    <property type="protein sequence ID" value="MBD1599888.1"/>
    <property type="molecule type" value="Genomic_DNA"/>
</dbReference>
<evidence type="ECO:0000259" key="1">
    <source>
        <dbReference type="Pfam" id="PF20254"/>
    </source>
</evidence>
<sequence length="673" mass="72244">MRRVLNHDSMFAVGYFASLSVTAGATLSFHASSLCARPAVSITALDRNEASAVCAVTQLADLGIQQATAGSWLELDIGAQKAPWQLEFQLELYSLAERCVIGTEAFGLFITAEGNLCLRHAGTEAVGPQVPLLQWVRLCLVGTAQRVVASVTLPFQGVCSFELAGPFAAVGKVVLGSDNRASTPGINAKIAHIRYADETGESRWDFPFQPTLAIPDSSGARCALRVNGAPTFAVTGPHWDGTVHDPRLAPDHYAAVHLHEDDQPPFDWPASYLLEVAADATPGVYGLTLSHGALAETFPFVVRAAAPAAKIVFLLPTFTYQAYANEALPEALFPWLAEDRGHRFAQDNGWLSLYDRHQDGSGVSWASSPKPWVTVRPDYIYPLCGGPHGFPLDLHALRFFARGGAQVDVITDHDLDREGYAALAGYQALFTGSHPEYWTRPMHEALHTHLEAGGSLAYLGGNGFYWATAASSRGIEVRRGVTGTRTWEGRPGEGHVSLTGEAGGLWRWRGKPEHRLTGIGSTGMGFTHALPYKRRPASYSAELAWLFRGVQSDHIDAPGLLLGGPAGYEIDRVSDKWGTPAQTKLLAEAGPFLDGYVWEDGELYDPAERHALVAHMTLRNTPAGGIVFAVGSVCWLGALPSSQGQNDVGVIMGNLVAYFDPGVGPPADGVEAC</sequence>
<dbReference type="Pfam" id="PF20254">
    <property type="entry name" value="DMFA2_C"/>
    <property type="match status" value="1"/>
</dbReference>
<reference evidence="2 3" key="1">
    <citation type="journal article" date="2020" name="Insects">
        <title>Bacteria Belonging to Pseudomonas typographi sp. nov. from the Bark Beetle Ips typographus Have Genomic Potential to Aid in the Host Ecology.</title>
        <authorList>
            <person name="Peral-Aranega E."/>
            <person name="Saati-Santamaria Z."/>
            <person name="Kolarik M."/>
            <person name="Rivas R."/>
            <person name="Garcia-Fraile P."/>
        </authorList>
    </citation>
    <scope>NUCLEOTIDE SEQUENCE [LARGE SCALE GENOMIC DNA]</scope>
    <source>
        <strain evidence="2 3">CA3A</strain>
    </source>
</reference>
<protein>
    <recommendedName>
        <fullName evidence="1">N,N-dimethylformamidase beta subunit-like C-terminal domain-containing protein</fullName>
    </recommendedName>
</protein>
<dbReference type="InterPro" id="IPR046540">
    <property type="entry name" value="DMFA2_C"/>
</dbReference>
<name>A0ABR7Z3A6_9PSED</name>
<organism evidence="2 3">
    <name type="scientific">Pseudomonas typographi</name>
    <dbReference type="NCBI Taxonomy" id="2715964"/>
    <lineage>
        <taxon>Bacteria</taxon>
        <taxon>Pseudomonadati</taxon>
        <taxon>Pseudomonadota</taxon>
        <taxon>Gammaproteobacteria</taxon>
        <taxon>Pseudomonadales</taxon>
        <taxon>Pseudomonadaceae</taxon>
        <taxon>Pseudomonas</taxon>
    </lineage>
</organism>